<keyword evidence="4" id="KW-1185">Reference proteome</keyword>
<evidence type="ECO:0000313" key="3">
    <source>
        <dbReference type="EMBL" id="KAK8864774.1"/>
    </source>
</evidence>
<dbReference type="EMBL" id="JAPFFF010000016">
    <property type="protein sequence ID" value="KAK8864774.1"/>
    <property type="molecule type" value="Genomic_DNA"/>
</dbReference>
<evidence type="ECO:0000313" key="4">
    <source>
        <dbReference type="Proteomes" id="UP001470230"/>
    </source>
</evidence>
<feature type="transmembrane region" description="Helical" evidence="1">
    <location>
        <begin position="43"/>
        <end position="62"/>
    </location>
</feature>
<comment type="caution">
    <text evidence="3">The sequence shown here is derived from an EMBL/GenBank/DDBJ whole genome shotgun (WGS) entry which is preliminary data.</text>
</comment>
<accession>A0ABR2ILT4</accession>
<feature type="transmembrane region" description="Helical" evidence="1">
    <location>
        <begin position="98"/>
        <end position="118"/>
    </location>
</feature>
<keyword evidence="1" id="KW-0812">Transmembrane</keyword>
<protein>
    <recommendedName>
        <fullName evidence="2">Sulfatase N-terminal domain-containing protein</fullName>
    </recommendedName>
</protein>
<dbReference type="SUPFAM" id="SSF53649">
    <property type="entry name" value="Alkaline phosphatase-like"/>
    <property type="match status" value="1"/>
</dbReference>
<evidence type="ECO:0000259" key="2">
    <source>
        <dbReference type="Pfam" id="PF00884"/>
    </source>
</evidence>
<dbReference type="Pfam" id="PF00884">
    <property type="entry name" value="Sulfatase"/>
    <property type="match status" value="1"/>
</dbReference>
<dbReference type="InterPro" id="IPR052701">
    <property type="entry name" value="GAG_Ulvan_Degrading_Sulfatases"/>
</dbReference>
<feature type="domain" description="Sulfatase N-terminal" evidence="2">
    <location>
        <begin position="220"/>
        <end position="551"/>
    </location>
</feature>
<sequence length="846" mass="98608">MQMILPSTYVQYEQRRGKVKDIFTPFWSNVKGQTSQPEIKTRLIITATSIIFCCSFLVIPNWNSIVDSAIPPSILKKEKEREIDDDENNQSNKNEKKFIFLINLLGILDLLFNIMIIFSHEDFKARYYSILPHSSALILALTHFERRPSNRTLSNLTNITRSYLPPGRYWIDTRANPIYPEVHCDLRTFCAYNKKRSKMCEKVDTKGNKSEKFLTKEELPNIIFLMVESFNPATFLINDEFLREHVNNPNSLKTDTPFYNESAMPFLYKFAKEEAVTFSGMQSLGLPSHSGLHSLLTQEPPSQSYMNFINGWQNHVDDFPSFFRENGYRNLILNANKFNFDGKHLWIYKRSKRDEARYRLNCMSSYGDSFNNSLQRKIGDFSFVSSMKKNCTEKEIDDYLEEHKDIYDFPQFFDYAAAYYPSRMQAKELGIDPDSIYDRPKSIVSGDRIVAKQTEAHWQQQREILKSKGEKGPILTLVSSVDGHRPYKGYDMPQFYSVINEKIRVGTEAMRVALFFRAYNYTDEYYLKEIINWLKKNDPNTIVLITGDHGTRDVPAKEPNEKVVDGVKFDPKCIYQSTGSDSFFLVSGAMSYLGSDERIKKAFGFERLIGRTIKFTVDHGDMIYTTMEIIQKLQGKSLMPTNRKSRNIIDMSLELLNEDDETFSKKIDKSGWRSISMVSHVVEYHNGMKMVRFHSGDLEGAHIYENCVYPTGLLKSDFNEKKNKRNFVIPREEKDQKKKKEQMEFVNEAIQYLSAENYLGIKNQLYNYKFRNVDCVENMSCKLPEKLPDLVFNDHIFVSYVLKIYIKSEIAIIVPILIAALIKIYRIKIYQPSDDENDELLEDTNY</sequence>
<evidence type="ECO:0000256" key="1">
    <source>
        <dbReference type="SAM" id="Phobius"/>
    </source>
</evidence>
<name>A0ABR2ILT4_9EUKA</name>
<dbReference type="PANTHER" id="PTHR43751:SF3">
    <property type="entry name" value="SULFATASE N-TERMINAL DOMAIN-CONTAINING PROTEIN"/>
    <property type="match status" value="1"/>
</dbReference>
<dbReference type="InterPro" id="IPR017850">
    <property type="entry name" value="Alkaline_phosphatase_core_sf"/>
</dbReference>
<dbReference type="Gene3D" id="3.40.720.10">
    <property type="entry name" value="Alkaline Phosphatase, subunit A"/>
    <property type="match status" value="1"/>
</dbReference>
<gene>
    <name evidence="3" type="ORF">M9Y10_010299</name>
</gene>
<keyword evidence="1" id="KW-0472">Membrane</keyword>
<dbReference type="Proteomes" id="UP001470230">
    <property type="component" value="Unassembled WGS sequence"/>
</dbReference>
<reference evidence="3 4" key="1">
    <citation type="submission" date="2024-04" db="EMBL/GenBank/DDBJ databases">
        <title>Tritrichomonas musculus Genome.</title>
        <authorList>
            <person name="Alves-Ferreira E."/>
            <person name="Grigg M."/>
            <person name="Lorenzi H."/>
            <person name="Galac M."/>
        </authorList>
    </citation>
    <scope>NUCLEOTIDE SEQUENCE [LARGE SCALE GENOMIC DNA]</scope>
    <source>
        <strain evidence="3 4">EAF2021</strain>
    </source>
</reference>
<dbReference type="PANTHER" id="PTHR43751">
    <property type="entry name" value="SULFATASE"/>
    <property type="match status" value="1"/>
</dbReference>
<proteinExistence type="predicted"/>
<organism evidence="3 4">
    <name type="scientific">Tritrichomonas musculus</name>
    <dbReference type="NCBI Taxonomy" id="1915356"/>
    <lineage>
        <taxon>Eukaryota</taxon>
        <taxon>Metamonada</taxon>
        <taxon>Parabasalia</taxon>
        <taxon>Tritrichomonadida</taxon>
        <taxon>Tritrichomonadidae</taxon>
        <taxon>Tritrichomonas</taxon>
    </lineage>
</organism>
<keyword evidence="1" id="KW-1133">Transmembrane helix</keyword>
<dbReference type="InterPro" id="IPR000917">
    <property type="entry name" value="Sulfatase_N"/>
</dbReference>